<protein>
    <submittedName>
        <fullName evidence="4">Acyltransferase</fullName>
    </submittedName>
</protein>
<feature type="domain" description="Acyltransferase 3" evidence="3">
    <location>
        <begin position="41"/>
        <end position="376"/>
    </location>
</feature>
<feature type="transmembrane region" description="Helical" evidence="2">
    <location>
        <begin position="244"/>
        <end position="263"/>
    </location>
</feature>
<keyword evidence="5" id="KW-1185">Reference proteome</keyword>
<feature type="transmembrane region" description="Helical" evidence="2">
    <location>
        <begin position="275"/>
        <end position="292"/>
    </location>
</feature>
<dbReference type="EMBL" id="QYAD01000003">
    <property type="protein sequence ID" value="MBL3690342.1"/>
    <property type="molecule type" value="Genomic_DNA"/>
</dbReference>
<evidence type="ECO:0000256" key="1">
    <source>
        <dbReference type="SAM" id="MobiDB-lite"/>
    </source>
</evidence>
<feature type="transmembrane region" description="Helical" evidence="2">
    <location>
        <begin position="394"/>
        <end position="411"/>
    </location>
</feature>
<feature type="transmembrane region" description="Helical" evidence="2">
    <location>
        <begin position="326"/>
        <end position="347"/>
    </location>
</feature>
<accession>A0ABS1SQ86</accession>
<feature type="transmembrane region" description="Helical" evidence="2">
    <location>
        <begin position="128"/>
        <end position="151"/>
    </location>
</feature>
<organism evidence="4 5">
    <name type="scientific">Leucobacter chromiireducens subsp. chromiireducens</name>
    <dbReference type="NCBI Taxonomy" id="660067"/>
    <lineage>
        <taxon>Bacteria</taxon>
        <taxon>Bacillati</taxon>
        <taxon>Actinomycetota</taxon>
        <taxon>Actinomycetes</taxon>
        <taxon>Micrococcales</taxon>
        <taxon>Microbacteriaceae</taxon>
        <taxon>Leucobacter</taxon>
    </lineage>
</organism>
<keyword evidence="2" id="KW-0472">Membrane</keyword>
<feature type="transmembrane region" description="Helical" evidence="2">
    <location>
        <begin position="85"/>
        <end position="107"/>
    </location>
</feature>
<evidence type="ECO:0000313" key="5">
    <source>
        <dbReference type="Proteomes" id="UP001646141"/>
    </source>
</evidence>
<keyword evidence="4" id="KW-0012">Acyltransferase</keyword>
<gene>
    <name evidence="4" type="ORF">D3226_10265</name>
</gene>
<feature type="transmembrane region" description="Helical" evidence="2">
    <location>
        <begin position="353"/>
        <end position="373"/>
    </location>
</feature>
<dbReference type="GO" id="GO:0016746">
    <property type="term" value="F:acyltransferase activity"/>
    <property type="evidence" value="ECO:0007669"/>
    <property type="project" value="UniProtKB-KW"/>
</dbReference>
<feature type="region of interest" description="Disordered" evidence="1">
    <location>
        <begin position="439"/>
        <end position="463"/>
    </location>
</feature>
<dbReference type="Pfam" id="PF01757">
    <property type="entry name" value="Acyl_transf_3"/>
    <property type="match status" value="1"/>
</dbReference>
<evidence type="ECO:0000313" key="4">
    <source>
        <dbReference type="EMBL" id="MBL3690342.1"/>
    </source>
</evidence>
<feature type="region of interest" description="Disordered" evidence="1">
    <location>
        <begin position="1"/>
        <end position="33"/>
    </location>
</feature>
<comment type="caution">
    <text evidence="4">The sequence shown here is derived from an EMBL/GenBank/DDBJ whole genome shotgun (WGS) entry which is preliminary data.</text>
</comment>
<feature type="compositionally biased region" description="Low complexity" evidence="1">
    <location>
        <begin position="1"/>
        <end position="14"/>
    </location>
</feature>
<keyword evidence="2" id="KW-0812">Transmembrane</keyword>
<dbReference type="Proteomes" id="UP001646141">
    <property type="component" value="Unassembled WGS sequence"/>
</dbReference>
<dbReference type="RefSeq" id="WP_202382440.1">
    <property type="nucleotide sequence ID" value="NZ_BAAAMA010000001.1"/>
</dbReference>
<keyword evidence="2" id="KW-1133">Transmembrane helix</keyword>
<feature type="transmembrane region" description="Helical" evidence="2">
    <location>
        <begin position="217"/>
        <end position="237"/>
    </location>
</feature>
<dbReference type="InterPro" id="IPR002656">
    <property type="entry name" value="Acyl_transf_3_dom"/>
</dbReference>
<evidence type="ECO:0000259" key="3">
    <source>
        <dbReference type="Pfam" id="PF01757"/>
    </source>
</evidence>
<keyword evidence="4" id="KW-0808">Transferase</keyword>
<proteinExistence type="predicted"/>
<reference evidence="4 5" key="1">
    <citation type="submission" date="2018-09" db="EMBL/GenBank/DDBJ databases">
        <title>Comparative genomics of Leucobacter spp.</title>
        <authorList>
            <person name="Reis A.C."/>
            <person name="Kolvenbach B.A."/>
            <person name="Corvini P.F.X."/>
            <person name="Nunes O.C."/>
        </authorList>
    </citation>
    <scope>NUCLEOTIDE SEQUENCE [LARGE SCALE GENOMIC DNA]</scope>
    <source>
        <strain evidence="4 5">L-1</strain>
    </source>
</reference>
<feature type="transmembrane region" description="Helical" evidence="2">
    <location>
        <begin position="163"/>
        <end position="184"/>
    </location>
</feature>
<feature type="transmembrane region" description="Helical" evidence="2">
    <location>
        <begin position="44"/>
        <end position="65"/>
    </location>
</feature>
<sequence length="463" mass="47926">MTLVSPAPRRASAPPAAPHAPQPGTAPLTASRSAAPGRDRAVDLVRAACLIAVVVMHSLMVGIGIRDGEVVLENALESWSGFTVFSWFTQMMPLFFIMGGFASATHFRRVRGRGVGTAPYLATRMRRLLPVPLAAAVAVTATLAALSAAGLSPELVATAGWRISQPLWFLGVYVLCTAFVPLGLRLHERAPVATLISIGIGIAAVDAVRFLSGVDAIGFANLLFVWLFVQQLGFWLADGRVPSLRVAGWAVVGLAALMLTGLSPANLYEALNPPTAALALLGVVQLALFARFRPALAAWAESPRVQRCSDALNGASMTVYAWHMPVVVLLAGATLAAGSLGGAAALIPDPLSAAWWLGRPAWLLAAALAVAAVMPLVHRWERRPSAAPVSAQPIRVAAAVLCGAGGVLVVLATGGALWAWAAGAILLALGTRAVTARAATRPPASPRPPAHPHSIGVTSAGCR</sequence>
<feature type="transmembrane region" description="Helical" evidence="2">
    <location>
        <begin position="191"/>
        <end position="211"/>
    </location>
</feature>
<name>A0ABS1SQ86_9MICO</name>
<evidence type="ECO:0000256" key="2">
    <source>
        <dbReference type="SAM" id="Phobius"/>
    </source>
</evidence>